<evidence type="ECO:0000313" key="2">
    <source>
        <dbReference type="Proteomes" id="UP000054560"/>
    </source>
</evidence>
<sequence>MDIIGRYMDTISKHMLYLYYILQWVKGKGALHVEIRDKNSVGFKAETKADGCDFCSPDAMTAGDVWPEHHLHSTHATTSSNVFKYDAYHGLVIAKEHDPLKLNRIAFTDMLTTARTWFQVCHSTDSQFKYPHLMWDLLPKASASQLHPHAQVSLTPDRYYGAAEDMRQAAVSCLLLL</sequence>
<protein>
    <submittedName>
        <fullName evidence="1">Uncharacterized protein</fullName>
    </submittedName>
</protein>
<dbReference type="Proteomes" id="UP000054560">
    <property type="component" value="Unassembled WGS sequence"/>
</dbReference>
<dbReference type="PANTHER" id="PTHR34714:SF3">
    <property type="match status" value="1"/>
</dbReference>
<dbReference type="GeneID" id="25902796"/>
<dbReference type="PANTHER" id="PTHR34714">
    <property type="entry name" value="EGF-LIKE DOMAIN-CONTAINING PROTEIN"/>
    <property type="match status" value="1"/>
</dbReference>
<reference evidence="1 2" key="1">
    <citation type="submission" date="2011-02" db="EMBL/GenBank/DDBJ databases">
        <title>The Genome Sequence of Sphaeroforma arctica JP610.</title>
        <authorList>
            <consortium name="The Broad Institute Genome Sequencing Platform"/>
            <person name="Russ C."/>
            <person name="Cuomo C."/>
            <person name="Young S.K."/>
            <person name="Zeng Q."/>
            <person name="Gargeya S."/>
            <person name="Alvarado L."/>
            <person name="Berlin A."/>
            <person name="Chapman S.B."/>
            <person name="Chen Z."/>
            <person name="Freedman E."/>
            <person name="Gellesch M."/>
            <person name="Goldberg J."/>
            <person name="Griggs A."/>
            <person name="Gujja S."/>
            <person name="Heilman E."/>
            <person name="Heiman D."/>
            <person name="Howarth C."/>
            <person name="Mehta T."/>
            <person name="Neiman D."/>
            <person name="Pearson M."/>
            <person name="Roberts A."/>
            <person name="Saif S."/>
            <person name="Shea T."/>
            <person name="Shenoy N."/>
            <person name="Sisk P."/>
            <person name="Stolte C."/>
            <person name="Sykes S."/>
            <person name="White J."/>
            <person name="Yandava C."/>
            <person name="Burger G."/>
            <person name="Gray M.W."/>
            <person name="Holland P.W.H."/>
            <person name="King N."/>
            <person name="Lang F.B.F."/>
            <person name="Roger A.J."/>
            <person name="Ruiz-Trillo I."/>
            <person name="Haas B."/>
            <person name="Nusbaum C."/>
            <person name="Birren B."/>
        </authorList>
    </citation>
    <scope>NUCLEOTIDE SEQUENCE [LARGE SCALE GENOMIC DNA]</scope>
    <source>
        <strain evidence="1 2">JP610</strain>
    </source>
</reference>
<evidence type="ECO:0000313" key="1">
    <source>
        <dbReference type="EMBL" id="KNC85531.1"/>
    </source>
</evidence>
<dbReference type="RefSeq" id="XP_014159433.1">
    <property type="nucleotide sequence ID" value="XM_014303958.1"/>
</dbReference>
<accession>A0A0L0G9G9</accession>
<dbReference type="EMBL" id="KQ241697">
    <property type="protein sequence ID" value="KNC85531.1"/>
    <property type="molecule type" value="Genomic_DNA"/>
</dbReference>
<organism evidence="1 2">
    <name type="scientific">Sphaeroforma arctica JP610</name>
    <dbReference type="NCBI Taxonomy" id="667725"/>
    <lineage>
        <taxon>Eukaryota</taxon>
        <taxon>Ichthyosporea</taxon>
        <taxon>Ichthyophonida</taxon>
        <taxon>Sphaeroforma</taxon>
    </lineage>
</organism>
<name>A0A0L0G9G9_9EUKA</name>
<proteinExistence type="predicted"/>
<keyword evidence="2" id="KW-1185">Reference proteome</keyword>
<dbReference type="AlphaFoldDB" id="A0A0L0G9G9"/>
<dbReference type="OrthoDB" id="5945460at2759"/>
<gene>
    <name evidence="1" type="ORF">SARC_02292</name>
</gene>
<dbReference type="InterPro" id="IPR036265">
    <property type="entry name" value="HIT-like_sf"/>
</dbReference>
<dbReference type="SUPFAM" id="SSF54197">
    <property type="entry name" value="HIT-like"/>
    <property type="match status" value="1"/>
</dbReference>